<comment type="caution">
    <text evidence="3">The sequence shown here is derived from an EMBL/GenBank/DDBJ whole genome shotgun (WGS) entry which is preliminary data.</text>
</comment>
<keyword evidence="2" id="KW-1133">Transmembrane helix</keyword>
<feature type="region of interest" description="Disordered" evidence="1">
    <location>
        <begin position="54"/>
        <end position="76"/>
    </location>
</feature>
<dbReference type="PANTHER" id="PTHR47592">
    <property type="entry name" value="PBF68 PROTEIN"/>
    <property type="match status" value="1"/>
</dbReference>
<dbReference type="PANTHER" id="PTHR47592:SF31">
    <property type="entry name" value="ZINC FINGER, CCHC-TYPE-RELATED"/>
    <property type="match status" value="1"/>
</dbReference>
<evidence type="ECO:0000256" key="2">
    <source>
        <dbReference type="SAM" id="Phobius"/>
    </source>
</evidence>
<gene>
    <name evidence="3" type="ORF">DH2020_016547</name>
</gene>
<protein>
    <submittedName>
        <fullName evidence="3">Uncharacterized protein</fullName>
    </submittedName>
</protein>
<reference evidence="3 4" key="1">
    <citation type="journal article" date="2021" name="Comput. Struct. Biotechnol. J.">
        <title>De novo genome assembly of the potent medicinal plant Rehmannia glutinosa using nanopore technology.</title>
        <authorList>
            <person name="Ma L."/>
            <person name="Dong C."/>
            <person name="Song C."/>
            <person name="Wang X."/>
            <person name="Zheng X."/>
            <person name="Niu Y."/>
            <person name="Chen S."/>
            <person name="Feng W."/>
        </authorList>
    </citation>
    <scope>NUCLEOTIDE SEQUENCE [LARGE SCALE GENOMIC DNA]</scope>
    <source>
        <strain evidence="3">DH-2019</strain>
    </source>
</reference>
<accession>A0ABR0WRR5</accession>
<evidence type="ECO:0000256" key="1">
    <source>
        <dbReference type="SAM" id="MobiDB-lite"/>
    </source>
</evidence>
<dbReference type="EMBL" id="JABTTQ020000009">
    <property type="protein sequence ID" value="KAK6149022.1"/>
    <property type="molecule type" value="Genomic_DNA"/>
</dbReference>
<proteinExistence type="predicted"/>
<feature type="transmembrane region" description="Helical" evidence="2">
    <location>
        <begin position="160"/>
        <end position="182"/>
    </location>
</feature>
<keyword evidence="4" id="KW-1185">Reference proteome</keyword>
<name>A0ABR0WRR5_REHGL</name>
<keyword evidence="2" id="KW-0812">Transmembrane</keyword>
<evidence type="ECO:0000313" key="4">
    <source>
        <dbReference type="Proteomes" id="UP001318860"/>
    </source>
</evidence>
<dbReference type="Proteomes" id="UP001318860">
    <property type="component" value="Unassembled WGS sequence"/>
</dbReference>
<sequence length="225" mass="26037">MESTQESAIKVMNQDFVKLDRLYGACTNFNHWKDKLMFFLTALKVAYVLNPDLPEIPPPKDGESDEVKKQREKRQEDEVMCRGHILNTLSDTLYDLFTAVKSPREIWATVEREYASQKQGAYKIEEGARILHKKEFDSDPRANMVHEKKFKNKRKNSENWGLFGGLVWYVGILELGLLGLLFDWDFVYNAAFSSRCLVPPLFFQVLRPSSPLPCFVLDCLPLSHL</sequence>
<organism evidence="3 4">
    <name type="scientific">Rehmannia glutinosa</name>
    <name type="common">Chinese foxglove</name>
    <dbReference type="NCBI Taxonomy" id="99300"/>
    <lineage>
        <taxon>Eukaryota</taxon>
        <taxon>Viridiplantae</taxon>
        <taxon>Streptophyta</taxon>
        <taxon>Embryophyta</taxon>
        <taxon>Tracheophyta</taxon>
        <taxon>Spermatophyta</taxon>
        <taxon>Magnoliopsida</taxon>
        <taxon>eudicotyledons</taxon>
        <taxon>Gunneridae</taxon>
        <taxon>Pentapetalae</taxon>
        <taxon>asterids</taxon>
        <taxon>lamiids</taxon>
        <taxon>Lamiales</taxon>
        <taxon>Orobanchaceae</taxon>
        <taxon>Rehmannieae</taxon>
        <taxon>Rehmannia</taxon>
    </lineage>
</organism>
<keyword evidence="2" id="KW-0472">Membrane</keyword>
<evidence type="ECO:0000313" key="3">
    <source>
        <dbReference type="EMBL" id="KAK6149022.1"/>
    </source>
</evidence>
<feature type="compositionally biased region" description="Basic and acidic residues" evidence="1">
    <location>
        <begin position="58"/>
        <end position="76"/>
    </location>
</feature>